<dbReference type="Proteomes" id="UP001341840">
    <property type="component" value="Unassembled WGS sequence"/>
</dbReference>
<feature type="region of interest" description="Disordered" evidence="1">
    <location>
        <begin position="54"/>
        <end position="74"/>
    </location>
</feature>
<reference evidence="2 3" key="1">
    <citation type="journal article" date="2023" name="Plants (Basel)">
        <title>Bridging the Gap: Combining Genomics and Transcriptomics Approaches to Understand Stylosanthes scabra, an Orphan Legume from the Brazilian Caatinga.</title>
        <authorList>
            <person name="Ferreira-Neto J.R.C."/>
            <person name="da Silva M.D."/>
            <person name="Binneck E."/>
            <person name="de Melo N.F."/>
            <person name="da Silva R.H."/>
            <person name="de Melo A.L.T.M."/>
            <person name="Pandolfi V."/>
            <person name="Bustamante F.O."/>
            <person name="Brasileiro-Vidal A.C."/>
            <person name="Benko-Iseppon A.M."/>
        </authorList>
    </citation>
    <scope>NUCLEOTIDE SEQUENCE [LARGE SCALE GENOMIC DNA]</scope>
    <source>
        <tissue evidence="2">Leaves</tissue>
    </source>
</reference>
<evidence type="ECO:0000313" key="2">
    <source>
        <dbReference type="EMBL" id="MED6190547.1"/>
    </source>
</evidence>
<organism evidence="2 3">
    <name type="scientific">Stylosanthes scabra</name>
    <dbReference type="NCBI Taxonomy" id="79078"/>
    <lineage>
        <taxon>Eukaryota</taxon>
        <taxon>Viridiplantae</taxon>
        <taxon>Streptophyta</taxon>
        <taxon>Embryophyta</taxon>
        <taxon>Tracheophyta</taxon>
        <taxon>Spermatophyta</taxon>
        <taxon>Magnoliopsida</taxon>
        <taxon>eudicotyledons</taxon>
        <taxon>Gunneridae</taxon>
        <taxon>Pentapetalae</taxon>
        <taxon>rosids</taxon>
        <taxon>fabids</taxon>
        <taxon>Fabales</taxon>
        <taxon>Fabaceae</taxon>
        <taxon>Papilionoideae</taxon>
        <taxon>50 kb inversion clade</taxon>
        <taxon>dalbergioids sensu lato</taxon>
        <taxon>Dalbergieae</taxon>
        <taxon>Pterocarpus clade</taxon>
        <taxon>Stylosanthes</taxon>
    </lineage>
</organism>
<name>A0ABU6WX81_9FABA</name>
<proteinExistence type="predicted"/>
<comment type="caution">
    <text evidence="2">The sequence shown here is derived from an EMBL/GenBank/DDBJ whole genome shotgun (WGS) entry which is preliminary data.</text>
</comment>
<evidence type="ECO:0000256" key="1">
    <source>
        <dbReference type="SAM" id="MobiDB-lite"/>
    </source>
</evidence>
<evidence type="ECO:0000313" key="3">
    <source>
        <dbReference type="Proteomes" id="UP001341840"/>
    </source>
</evidence>
<protein>
    <submittedName>
        <fullName evidence="2">Uncharacterized protein</fullName>
    </submittedName>
</protein>
<gene>
    <name evidence="2" type="ORF">PIB30_106954</name>
</gene>
<dbReference type="EMBL" id="JASCZI010185631">
    <property type="protein sequence ID" value="MED6190547.1"/>
    <property type="molecule type" value="Genomic_DNA"/>
</dbReference>
<keyword evidence="3" id="KW-1185">Reference proteome</keyword>
<sequence>MHAVACCAQSRVDWASYVHDVYRMTEVFSVYRVGFSPPIPEGYWPPYGETMKKQISEDKDRKNEERKLAEQETKFGSKTGEELHAYAWKSTHMRATQDFSTPRQPLPRLGVAPWLSLTTHMREDPRICVGSMGLLMCGALWW</sequence>
<accession>A0ABU6WX81</accession>